<evidence type="ECO:0000313" key="2">
    <source>
        <dbReference type="Proteomes" id="UP000478052"/>
    </source>
</evidence>
<accession>A0A6G0VQ46</accession>
<dbReference type="AlphaFoldDB" id="A0A6G0VQ46"/>
<dbReference type="OrthoDB" id="10457810at2759"/>
<protein>
    <submittedName>
        <fullName evidence="1">Zinc finger MYM-type protein 1-like isoform X1</fullName>
    </submittedName>
</protein>
<name>A0A6G0VQ46_APHCR</name>
<feature type="non-terminal residue" evidence="1">
    <location>
        <position position="1"/>
    </location>
</feature>
<dbReference type="EMBL" id="VUJU01013220">
    <property type="protein sequence ID" value="KAF0705517.1"/>
    <property type="molecule type" value="Genomic_DNA"/>
</dbReference>
<sequence>HTVQDSTGVINIDLDSSLDTNQKTTATDSVLVRFFNYVK</sequence>
<keyword evidence="2" id="KW-1185">Reference proteome</keyword>
<evidence type="ECO:0000313" key="1">
    <source>
        <dbReference type="EMBL" id="KAF0705517.1"/>
    </source>
</evidence>
<reference evidence="1 2" key="1">
    <citation type="submission" date="2019-08" db="EMBL/GenBank/DDBJ databases">
        <title>Whole genome of Aphis craccivora.</title>
        <authorList>
            <person name="Voronova N.V."/>
            <person name="Shulinski R.S."/>
            <person name="Bandarenka Y.V."/>
            <person name="Zhorov D.G."/>
            <person name="Warner D."/>
        </authorList>
    </citation>
    <scope>NUCLEOTIDE SEQUENCE [LARGE SCALE GENOMIC DNA]</scope>
    <source>
        <strain evidence="1">180601</strain>
        <tissue evidence="1">Whole Body</tissue>
    </source>
</reference>
<dbReference type="Proteomes" id="UP000478052">
    <property type="component" value="Unassembled WGS sequence"/>
</dbReference>
<organism evidence="1 2">
    <name type="scientific">Aphis craccivora</name>
    <name type="common">Cowpea aphid</name>
    <dbReference type="NCBI Taxonomy" id="307492"/>
    <lineage>
        <taxon>Eukaryota</taxon>
        <taxon>Metazoa</taxon>
        <taxon>Ecdysozoa</taxon>
        <taxon>Arthropoda</taxon>
        <taxon>Hexapoda</taxon>
        <taxon>Insecta</taxon>
        <taxon>Pterygota</taxon>
        <taxon>Neoptera</taxon>
        <taxon>Paraneoptera</taxon>
        <taxon>Hemiptera</taxon>
        <taxon>Sternorrhyncha</taxon>
        <taxon>Aphidomorpha</taxon>
        <taxon>Aphidoidea</taxon>
        <taxon>Aphididae</taxon>
        <taxon>Aphidini</taxon>
        <taxon>Aphis</taxon>
        <taxon>Aphis</taxon>
    </lineage>
</organism>
<proteinExistence type="predicted"/>
<gene>
    <name evidence="1" type="ORF">FWK35_00039283</name>
</gene>
<comment type="caution">
    <text evidence="1">The sequence shown here is derived from an EMBL/GenBank/DDBJ whole genome shotgun (WGS) entry which is preliminary data.</text>
</comment>